<dbReference type="GO" id="GO:0005085">
    <property type="term" value="F:guanyl-nucleotide exchange factor activity"/>
    <property type="evidence" value="ECO:0007669"/>
    <property type="project" value="TreeGrafter"/>
</dbReference>
<name>A0A3D9SWH5_9ACTN</name>
<dbReference type="InterPro" id="IPR058923">
    <property type="entry name" value="RCC1-like_dom"/>
</dbReference>
<dbReference type="SUPFAM" id="SSF50985">
    <property type="entry name" value="RCC1/BLIP-II"/>
    <property type="match status" value="2"/>
</dbReference>
<dbReference type="Gene3D" id="2.130.10.30">
    <property type="entry name" value="Regulator of chromosome condensation 1/beta-lactamase-inhibitor protein II"/>
    <property type="match status" value="4"/>
</dbReference>
<evidence type="ECO:0000313" key="6">
    <source>
        <dbReference type="Proteomes" id="UP000256661"/>
    </source>
</evidence>
<gene>
    <name evidence="5" type="ORF">DFJ69_5817</name>
</gene>
<feature type="region of interest" description="Disordered" evidence="3">
    <location>
        <begin position="13"/>
        <end position="44"/>
    </location>
</feature>
<evidence type="ECO:0000259" key="4">
    <source>
        <dbReference type="Pfam" id="PF25390"/>
    </source>
</evidence>
<dbReference type="PROSITE" id="PS50012">
    <property type="entry name" value="RCC1_3"/>
    <property type="match status" value="13"/>
</dbReference>
<feature type="region of interest" description="Disordered" evidence="3">
    <location>
        <begin position="157"/>
        <end position="181"/>
    </location>
</feature>
<protein>
    <submittedName>
        <fullName evidence="5">Alpha-tubulin suppressor-like RCC1 family protein</fullName>
    </submittedName>
</protein>
<feature type="compositionally biased region" description="Polar residues" evidence="3">
    <location>
        <begin position="446"/>
        <end position="461"/>
    </location>
</feature>
<organism evidence="5 6">
    <name type="scientific">Thermomonospora umbrina</name>
    <dbReference type="NCBI Taxonomy" id="111806"/>
    <lineage>
        <taxon>Bacteria</taxon>
        <taxon>Bacillati</taxon>
        <taxon>Actinomycetota</taxon>
        <taxon>Actinomycetes</taxon>
        <taxon>Streptosporangiales</taxon>
        <taxon>Thermomonosporaceae</taxon>
        <taxon>Thermomonospora</taxon>
    </lineage>
</organism>
<sequence length="1217" mass="122933">MVTTASWAVVAPGPAAAESPPGPPVAYDHSREKGKVPGTHGPLPKGFSRTEVLVKFRSERQVRVRGGKAVAREGKDATDLTAVLAKHRDATMTPQWKRPEATITAERLKAEKRVGRRLPDMNSWFSITIPQGIESLLADLNRLPSVEIATAAPIPVDTSEPLRGTQTYRNPVSPTADHTSGVDADAINALPGGKGDGITVTDVEGPGGDFGDVNAASTPGAIAAGAGHSLILGDSSTPGVWAFGDNSQGQLGDGTTTDRKMMIPVRGLTDVKAVAAGGDYSLALKNDGTIWAWGDNSQGQLGTGTTTDSSTPVQVGGITTAAAISAGSDGHALAVLSNGRVMGWGDNSQRQLNGGTGGDRLTPGLVMDDASPTFGSVAAGGGHSVVVLADGTAMTFGDNSQGQLGHGTVTDTAAPAPVAGLTSVTQVSAGTEHTLAISGGTVKSWGDNSRGQLGNGTTTDTNAPVTLSGLANAAGVSAGAYFSTAVLTNGKRTWGANDNGQLGNGTTTQSTAPVTPSDSYGYTHIAAGSHHALSTLTNYEARAWGANGEGQLGDNATTGQTVAISPIRLLNRWNVCHEELANRPAPGGPPVYLDAFAGGCHPGYVAFHGTGMIGPTAAQDDNGVGMAGIASHAKLQITRTDAPGGGVASAIANSDPGDVIFFGFGYSSGPAEVMPWEYDLVVTATAAGITVLEPAGNSPSNNLDSTTDSNVVAWRSRPNSGGIIVGGGTGTRPAGSCYDIGTAPRTGWSTHGSRVDVQGFYGCGTSIGVPAAWGASRSQSLTPSETDPNKMYTGEFGGTSNATGMTASVVAALQGVAKHQGTVLTPAQVRHVLKVTGTPQPLGDPRHVGPQPNLRKAVDYLRGGISAGRLHTLNVADNGSVRAWGDNAFGQLGDATTTDRLSPVTVSGLNGVIRAPGAVSAGEYHSLAVKPDGTVWAWGKNNAGQLGDGTTTNRNTPVQVPGLSGVTAVAAGQEFSLARKSDGTVWAWGANGSGQLGDGTTTNRMSPVQVSGLTSATTIAAGPFHSLAVRSDGTMRAWGGNGSGQLGDGTNTQRSTPIQISGLTGVSTWEGAVSAGQHSLAVKDNGTVWAWGDNGSGQLGDGTTSDRKTPVQVSGLTGAATVAAATWHSLAATHDGTALGWGHNASGQLGDGTTTNRLTPVPNLDLVGITGTAAAMLHSAGIRADGTVYTWGDNYAGQLGNGTTTGSLTPTQVPNTP</sequence>
<dbReference type="GO" id="GO:0005737">
    <property type="term" value="C:cytoplasm"/>
    <property type="evidence" value="ECO:0007669"/>
    <property type="project" value="TreeGrafter"/>
</dbReference>
<dbReference type="InterPro" id="IPR000408">
    <property type="entry name" value="Reg_chr_condens"/>
</dbReference>
<evidence type="ECO:0000256" key="1">
    <source>
        <dbReference type="ARBA" id="ARBA00022658"/>
    </source>
</evidence>
<dbReference type="RefSeq" id="WP_170177810.1">
    <property type="nucleotide sequence ID" value="NZ_QTTT01000001.1"/>
</dbReference>
<feature type="compositionally biased region" description="Polar residues" evidence="3">
    <location>
        <begin position="164"/>
        <end position="178"/>
    </location>
</feature>
<dbReference type="InterPro" id="IPR009091">
    <property type="entry name" value="RCC1/BLIP-II"/>
</dbReference>
<dbReference type="PRINTS" id="PR00633">
    <property type="entry name" value="RCCNDNSATION"/>
</dbReference>
<comment type="caution">
    <text evidence="5">The sequence shown here is derived from an EMBL/GenBank/DDBJ whole genome shotgun (WGS) entry which is preliminary data.</text>
</comment>
<dbReference type="InterPro" id="IPR036852">
    <property type="entry name" value="Peptidase_S8/S53_dom_sf"/>
</dbReference>
<keyword evidence="6" id="KW-1185">Reference proteome</keyword>
<evidence type="ECO:0000256" key="3">
    <source>
        <dbReference type="SAM" id="MobiDB-lite"/>
    </source>
</evidence>
<evidence type="ECO:0000256" key="2">
    <source>
        <dbReference type="ARBA" id="ARBA00022737"/>
    </source>
</evidence>
<keyword evidence="1" id="KW-0344">Guanine-nucleotide releasing factor</keyword>
<dbReference type="PANTHER" id="PTHR45982:SF1">
    <property type="entry name" value="REGULATOR OF CHROMOSOME CONDENSATION"/>
    <property type="match status" value="1"/>
</dbReference>
<reference evidence="5 6" key="1">
    <citation type="submission" date="2018-08" db="EMBL/GenBank/DDBJ databases">
        <title>Sequencing the genomes of 1000 actinobacteria strains.</title>
        <authorList>
            <person name="Klenk H.-P."/>
        </authorList>
    </citation>
    <scope>NUCLEOTIDE SEQUENCE [LARGE SCALE GENOMIC DNA]</scope>
    <source>
        <strain evidence="5 6">DSM 43927</strain>
    </source>
</reference>
<dbReference type="Pfam" id="PF00415">
    <property type="entry name" value="RCC1"/>
    <property type="match status" value="4"/>
</dbReference>
<dbReference type="GO" id="GO:0006508">
    <property type="term" value="P:proteolysis"/>
    <property type="evidence" value="ECO:0007669"/>
    <property type="project" value="InterPro"/>
</dbReference>
<feature type="domain" description="RCC1-like" evidence="4">
    <location>
        <begin position="221"/>
        <end position="484"/>
    </location>
</feature>
<accession>A0A3D9SWH5</accession>
<dbReference type="InterPro" id="IPR051553">
    <property type="entry name" value="Ran_GTPase-activating"/>
</dbReference>
<dbReference type="GO" id="GO:0004252">
    <property type="term" value="F:serine-type endopeptidase activity"/>
    <property type="evidence" value="ECO:0007669"/>
    <property type="project" value="InterPro"/>
</dbReference>
<dbReference type="Gene3D" id="3.40.50.200">
    <property type="entry name" value="Peptidase S8/S53 domain"/>
    <property type="match status" value="1"/>
</dbReference>
<feature type="domain" description="RCC1-like" evidence="4">
    <location>
        <begin position="865"/>
        <end position="1063"/>
    </location>
</feature>
<keyword evidence="2" id="KW-0677">Repeat</keyword>
<dbReference type="EMBL" id="QTTT01000001">
    <property type="protein sequence ID" value="REF00287.1"/>
    <property type="molecule type" value="Genomic_DNA"/>
</dbReference>
<dbReference type="Pfam" id="PF25390">
    <property type="entry name" value="WD40_RLD"/>
    <property type="match status" value="2"/>
</dbReference>
<proteinExistence type="predicted"/>
<evidence type="ECO:0000313" key="5">
    <source>
        <dbReference type="EMBL" id="REF00287.1"/>
    </source>
</evidence>
<dbReference type="PANTHER" id="PTHR45982">
    <property type="entry name" value="REGULATOR OF CHROMOSOME CONDENSATION"/>
    <property type="match status" value="1"/>
</dbReference>
<dbReference type="Proteomes" id="UP000256661">
    <property type="component" value="Unassembled WGS sequence"/>
</dbReference>
<feature type="region of interest" description="Disordered" evidence="3">
    <location>
        <begin position="439"/>
        <end position="461"/>
    </location>
</feature>
<dbReference type="AlphaFoldDB" id="A0A3D9SWH5"/>
<dbReference type="SUPFAM" id="SSF52743">
    <property type="entry name" value="Subtilisin-like"/>
    <property type="match status" value="1"/>
</dbReference>
<dbReference type="PROSITE" id="PS00626">
    <property type="entry name" value="RCC1_2"/>
    <property type="match status" value="4"/>
</dbReference>